<feature type="region of interest" description="Disordered" evidence="2">
    <location>
        <begin position="147"/>
        <end position="180"/>
    </location>
</feature>
<feature type="compositionally biased region" description="Polar residues" evidence="2">
    <location>
        <begin position="151"/>
        <end position="167"/>
    </location>
</feature>
<proteinExistence type="predicted"/>
<evidence type="ECO:0000313" key="3">
    <source>
        <dbReference type="EMBL" id="TDL23714.1"/>
    </source>
</evidence>
<accession>A0A4Y7Q801</accession>
<sequence length="513" mass="55045">MDDAGYHELQRSPSDQHRPNSIDMSLELERQLMNDEPLSPISQHSKSGPGRPISLDPHVLSTIVANLRQSLVEVTKERDELVESVAEGHAREAELKEALSIVSEKCNGLEEEALHLRKKSQEDDDAIAMLRTKVEESRRGLMRLQTESRRMSQMSVDTSRASASPFNFGSAPPSSAKRASFAPLTGSGAVRVGSSHRRVSSVSDSAYVLADRSADISDPSISPNAQIVSLPDATFSQGPTSSRRVSGFFGRTSPPQPQQQLVEEPDAPEQIDALRRELASMRTELDEARHEVSDANEAREASEQCVKALRDFISENAIGENNAHPIKLPPLPSDANDDVPEAKKAGGWMPLKLWRTDTNTSRTSADATSMASPNSEAPPLSATSPPATTVPLTKKIGDFFSSRASISSGTSSSQHPLPPTPTPHSQQQEPMFNGTGSDCSSPDDSEPVSPATGVQPYANVMVRDAMSGSATSSELPMGGALQLNHAPVSEKGGSEEMLSEVQLGDQTEIGIAE</sequence>
<feature type="compositionally biased region" description="Low complexity" evidence="2">
    <location>
        <begin position="377"/>
        <end position="393"/>
    </location>
</feature>
<dbReference type="EMBL" id="ML170169">
    <property type="protein sequence ID" value="TDL23714.1"/>
    <property type="molecule type" value="Genomic_DNA"/>
</dbReference>
<feature type="compositionally biased region" description="Polar residues" evidence="2">
    <location>
        <begin position="423"/>
        <end position="440"/>
    </location>
</feature>
<feature type="region of interest" description="Disordered" evidence="2">
    <location>
        <begin position="1"/>
        <end position="56"/>
    </location>
</feature>
<feature type="coiled-coil region" evidence="1">
    <location>
        <begin position="271"/>
        <end position="305"/>
    </location>
</feature>
<dbReference type="STRING" id="50990.A0A4Y7Q801"/>
<feature type="coiled-coil region" evidence="1">
    <location>
        <begin position="64"/>
        <end position="112"/>
    </location>
</feature>
<feature type="compositionally biased region" description="Low complexity" evidence="2">
    <location>
        <begin position="401"/>
        <end position="413"/>
    </location>
</feature>
<feature type="compositionally biased region" description="Polar residues" evidence="2">
    <location>
        <begin position="234"/>
        <end position="244"/>
    </location>
</feature>
<dbReference type="VEuPathDB" id="FungiDB:BD410DRAFT_786979"/>
<evidence type="ECO:0000256" key="2">
    <source>
        <dbReference type="SAM" id="MobiDB-lite"/>
    </source>
</evidence>
<name>A0A4Y7Q801_9AGAM</name>
<feature type="compositionally biased region" description="Basic and acidic residues" evidence="2">
    <location>
        <begin position="1"/>
        <end position="20"/>
    </location>
</feature>
<feature type="region of interest" description="Disordered" evidence="2">
    <location>
        <begin position="354"/>
        <end position="513"/>
    </location>
</feature>
<organism evidence="3 4">
    <name type="scientific">Rickenella mellea</name>
    <dbReference type="NCBI Taxonomy" id="50990"/>
    <lineage>
        <taxon>Eukaryota</taxon>
        <taxon>Fungi</taxon>
        <taxon>Dikarya</taxon>
        <taxon>Basidiomycota</taxon>
        <taxon>Agaricomycotina</taxon>
        <taxon>Agaricomycetes</taxon>
        <taxon>Hymenochaetales</taxon>
        <taxon>Rickenellaceae</taxon>
        <taxon>Rickenella</taxon>
    </lineage>
</organism>
<keyword evidence="4" id="KW-1185">Reference proteome</keyword>
<feature type="compositionally biased region" description="Polar residues" evidence="2">
    <location>
        <begin position="356"/>
        <end position="375"/>
    </location>
</feature>
<gene>
    <name evidence="3" type="ORF">BD410DRAFT_786979</name>
</gene>
<protein>
    <submittedName>
        <fullName evidence="3">Uncharacterized protein</fullName>
    </submittedName>
</protein>
<dbReference type="AlphaFoldDB" id="A0A4Y7Q801"/>
<feature type="region of interest" description="Disordered" evidence="2">
    <location>
        <begin position="233"/>
        <end position="267"/>
    </location>
</feature>
<evidence type="ECO:0000313" key="4">
    <source>
        <dbReference type="Proteomes" id="UP000294933"/>
    </source>
</evidence>
<reference evidence="3 4" key="1">
    <citation type="submission" date="2018-06" db="EMBL/GenBank/DDBJ databases">
        <title>A transcriptomic atlas of mushroom development highlights an independent origin of complex multicellularity.</title>
        <authorList>
            <consortium name="DOE Joint Genome Institute"/>
            <person name="Krizsan K."/>
            <person name="Almasi E."/>
            <person name="Merenyi Z."/>
            <person name="Sahu N."/>
            <person name="Viragh M."/>
            <person name="Koszo T."/>
            <person name="Mondo S."/>
            <person name="Kiss B."/>
            <person name="Balint B."/>
            <person name="Kues U."/>
            <person name="Barry K."/>
            <person name="Hegedus J.C."/>
            <person name="Henrissat B."/>
            <person name="Johnson J."/>
            <person name="Lipzen A."/>
            <person name="Ohm R."/>
            <person name="Nagy I."/>
            <person name="Pangilinan J."/>
            <person name="Yan J."/>
            <person name="Xiong Y."/>
            <person name="Grigoriev I.V."/>
            <person name="Hibbett D.S."/>
            <person name="Nagy L.G."/>
        </authorList>
    </citation>
    <scope>NUCLEOTIDE SEQUENCE [LARGE SCALE GENOMIC DNA]</scope>
    <source>
        <strain evidence="3 4">SZMC22713</strain>
    </source>
</reference>
<dbReference type="Proteomes" id="UP000294933">
    <property type="component" value="Unassembled WGS sequence"/>
</dbReference>
<dbReference type="OrthoDB" id="2505754at2759"/>
<keyword evidence="1" id="KW-0175">Coiled coil</keyword>
<evidence type="ECO:0000256" key="1">
    <source>
        <dbReference type="SAM" id="Coils"/>
    </source>
</evidence>